<name>A0A8C6TWT1_9GOBI</name>
<evidence type="ECO:0000256" key="5">
    <source>
        <dbReference type="ARBA" id="ARBA00022801"/>
    </source>
</evidence>
<dbReference type="GO" id="GO:0003964">
    <property type="term" value="F:RNA-directed DNA polymerase activity"/>
    <property type="evidence" value="ECO:0007669"/>
    <property type="project" value="UniProtKB-KW"/>
</dbReference>
<evidence type="ECO:0000256" key="2">
    <source>
        <dbReference type="ARBA" id="ARBA00022695"/>
    </source>
</evidence>
<keyword evidence="5" id="KW-0378">Hydrolase</keyword>
<evidence type="ECO:0000313" key="10">
    <source>
        <dbReference type="Proteomes" id="UP000694523"/>
    </source>
</evidence>
<evidence type="ECO:0000259" key="8">
    <source>
        <dbReference type="PROSITE" id="PS50994"/>
    </source>
</evidence>
<dbReference type="Gene3D" id="3.30.420.10">
    <property type="entry name" value="Ribonuclease H-like superfamily/Ribonuclease H"/>
    <property type="match status" value="1"/>
</dbReference>
<dbReference type="InterPro" id="IPR012337">
    <property type="entry name" value="RNaseH-like_sf"/>
</dbReference>
<dbReference type="InterPro" id="IPR001584">
    <property type="entry name" value="Integrase_cat-core"/>
</dbReference>
<dbReference type="GO" id="GO:0016787">
    <property type="term" value="F:hydrolase activity"/>
    <property type="evidence" value="ECO:0007669"/>
    <property type="project" value="UniProtKB-KW"/>
</dbReference>
<dbReference type="InterPro" id="IPR041373">
    <property type="entry name" value="RT_RNaseH"/>
</dbReference>
<dbReference type="PANTHER" id="PTHR37984">
    <property type="entry name" value="PROTEIN CBG26694"/>
    <property type="match status" value="1"/>
</dbReference>
<keyword evidence="10" id="KW-1185">Reference proteome</keyword>
<evidence type="ECO:0000256" key="6">
    <source>
        <dbReference type="ARBA" id="ARBA00022918"/>
    </source>
</evidence>
<keyword evidence="6" id="KW-0695">RNA-directed DNA polymerase</keyword>
<evidence type="ECO:0000256" key="1">
    <source>
        <dbReference type="ARBA" id="ARBA00022679"/>
    </source>
</evidence>
<sequence>SLQAIYCRGRRLRCWCWGYPFPALRLDHCLHPCAFYSRRLTPAERNYDVGNRELLAVKLALEEWRHWLEGAEQPFVVWTDHKNLAYIQSAKRLNSRQARWALFFGRFQFAITYRPGSKNVKPDALSRQFDSSEHSDPANILPANCILGALVWQVEADVKKAQEVEPDPGGGPPDRLFVPLAVRSEVLQWSHGSRLACHPGMGRTLSSLRRHFWWPTMEADTRNFVSACTVCAQNKSSHAPASGLLRPLPIAQRPWSHIAIDFVTGLPSSNGQSVILTIVDRFSKAAHFVALPKLPSARETAEVMIQQVFRLHGIPADIVSDRGPQFVSQVWKAFCLSLGTTASLSSGFHPQTNGQTERTNQDLESALRCVASRNPTTWSSHLPWVEYA</sequence>
<dbReference type="Pfam" id="PF17917">
    <property type="entry name" value="RT_RNaseH"/>
    <property type="match status" value="1"/>
</dbReference>
<dbReference type="Ensembl" id="ENSNMLT00000029479.1">
    <property type="protein sequence ID" value="ENSNMLP00000026385.1"/>
    <property type="gene ID" value="ENSNMLG00000016813.1"/>
</dbReference>
<dbReference type="InterPro" id="IPR041588">
    <property type="entry name" value="Integrase_H2C2"/>
</dbReference>
<dbReference type="InterPro" id="IPR036397">
    <property type="entry name" value="RNaseH_sf"/>
</dbReference>
<reference evidence="9" key="1">
    <citation type="submission" date="2025-08" db="UniProtKB">
        <authorList>
            <consortium name="Ensembl"/>
        </authorList>
    </citation>
    <scope>IDENTIFICATION</scope>
</reference>
<organism evidence="9 10">
    <name type="scientific">Neogobius melanostomus</name>
    <name type="common">round goby</name>
    <dbReference type="NCBI Taxonomy" id="47308"/>
    <lineage>
        <taxon>Eukaryota</taxon>
        <taxon>Metazoa</taxon>
        <taxon>Chordata</taxon>
        <taxon>Craniata</taxon>
        <taxon>Vertebrata</taxon>
        <taxon>Euteleostomi</taxon>
        <taxon>Actinopterygii</taxon>
        <taxon>Neopterygii</taxon>
        <taxon>Teleostei</taxon>
        <taxon>Neoteleostei</taxon>
        <taxon>Acanthomorphata</taxon>
        <taxon>Gobiaria</taxon>
        <taxon>Gobiiformes</taxon>
        <taxon>Gobioidei</taxon>
        <taxon>Gobiidae</taxon>
        <taxon>Benthophilinae</taxon>
        <taxon>Neogobiini</taxon>
        <taxon>Neogobius</taxon>
    </lineage>
</organism>
<dbReference type="Pfam" id="PF17921">
    <property type="entry name" value="Integrase_H2C2"/>
    <property type="match status" value="1"/>
</dbReference>
<dbReference type="InterPro" id="IPR043502">
    <property type="entry name" value="DNA/RNA_pol_sf"/>
</dbReference>
<dbReference type="SUPFAM" id="SSF53098">
    <property type="entry name" value="Ribonuclease H-like"/>
    <property type="match status" value="1"/>
</dbReference>
<dbReference type="Proteomes" id="UP000694523">
    <property type="component" value="Unplaced"/>
</dbReference>
<keyword evidence="1" id="KW-0808">Transferase</keyword>
<evidence type="ECO:0000256" key="4">
    <source>
        <dbReference type="ARBA" id="ARBA00022759"/>
    </source>
</evidence>
<evidence type="ECO:0000313" key="9">
    <source>
        <dbReference type="Ensembl" id="ENSNMLP00000026385.1"/>
    </source>
</evidence>
<reference evidence="9" key="2">
    <citation type="submission" date="2025-09" db="UniProtKB">
        <authorList>
            <consortium name="Ensembl"/>
        </authorList>
    </citation>
    <scope>IDENTIFICATION</scope>
</reference>
<evidence type="ECO:0000256" key="3">
    <source>
        <dbReference type="ARBA" id="ARBA00022722"/>
    </source>
</evidence>
<dbReference type="GO" id="GO:0003676">
    <property type="term" value="F:nucleic acid binding"/>
    <property type="evidence" value="ECO:0007669"/>
    <property type="project" value="InterPro"/>
</dbReference>
<keyword evidence="3" id="KW-0540">Nuclease</keyword>
<dbReference type="Gene3D" id="1.10.340.70">
    <property type="match status" value="1"/>
</dbReference>
<dbReference type="PANTHER" id="PTHR37984:SF15">
    <property type="entry name" value="INTEGRASE CATALYTIC DOMAIN-CONTAINING PROTEIN"/>
    <property type="match status" value="1"/>
</dbReference>
<dbReference type="AlphaFoldDB" id="A0A8C6TWT1"/>
<dbReference type="GO" id="GO:0015074">
    <property type="term" value="P:DNA integration"/>
    <property type="evidence" value="ECO:0007669"/>
    <property type="project" value="InterPro"/>
</dbReference>
<accession>A0A8C6TWT1</accession>
<protein>
    <recommendedName>
        <fullName evidence="7">Gypsy retrotransposon integrase-like protein 1</fullName>
    </recommendedName>
</protein>
<dbReference type="PROSITE" id="PS50994">
    <property type="entry name" value="INTEGRASE"/>
    <property type="match status" value="1"/>
</dbReference>
<evidence type="ECO:0000256" key="7">
    <source>
        <dbReference type="ARBA" id="ARBA00039658"/>
    </source>
</evidence>
<keyword evidence="4" id="KW-0255">Endonuclease</keyword>
<dbReference type="CDD" id="cd09274">
    <property type="entry name" value="RNase_HI_RT_Ty3"/>
    <property type="match status" value="1"/>
</dbReference>
<dbReference type="GO" id="GO:0004519">
    <property type="term" value="F:endonuclease activity"/>
    <property type="evidence" value="ECO:0007669"/>
    <property type="project" value="UniProtKB-KW"/>
</dbReference>
<feature type="domain" description="Integrase catalytic" evidence="8">
    <location>
        <begin position="250"/>
        <end position="388"/>
    </location>
</feature>
<dbReference type="InterPro" id="IPR050951">
    <property type="entry name" value="Retrovirus_Pol_polyprotein"/>
</dbReference>
<dbReference type="Pfam" id="PF00665">
    <property type="entry name" value="rve"/>
    <property type="match status" value="1"/>
</dbReference>
<proteinExistence type="predicted"/>
<dbReference type="SUPFAM" id="SSF56672">
    <property type="entry name" value="DNA/RNA polymerases"/>
    <property type="match status" value="1"/>
</dbReference>
<dbReference type="FunFam" id="1.10.340.70:FF:000001">
    <property type="entry name" value="Retrovirus-related Pol polyprotein from transposon gypsy-like Protein"/>
    <property type="match status" value="1"/>
</dbReference>
<keyword evidence="2" id="KW-0548">Nucleotidyltransferase</keyword>